<accession>A0A367EZ33</accession>
<keyword evidence="1" id="KW-0418">Kinase</keyword>
<keyword evidence="4" id="KW-1185">Reference proteome</keyword>
<dbReference type="SUPFAM" id="SSF55874">
    <property type="entry name" value="ATPase domain of HSP90 chaperone/DNA topoisomerase II/histidine kinase"/>
    <property type="match status" value="1"/>
</dbReference>
<dbReference type="GO" id="GO:0004674">
    <property type="term" value="F:protein serine/threonine kinase activity"/>
    <property type="evidence" value="ECO:0007669"/>
    <property type="project" value="UniProtKB-KW"/>
</dbReference>
<dbReference type="InterPro" id="IPR003594">
    <property type="entry name" value="HATPase_dom"/>
</dbReference>
<keyword evidence="3" id="KW-0067">ATP-binding</keyword>
<organism evidence="3 4">
    <name type="scientific">Sphaerisporangium album</name>
    <dbReference type="NCBI Taxonomy" id="509200"/>
    <lineage>
        <taxon>Bacteria</taxon>
        <taxon>Bacillati</taxon>
        <taxon>Actinomycetota</taxon>
        <taxon>Actinomycetes</taxon>
        <taxon>Streptosporangiales</taxon>
        <taxon>Streptosporangiaceae</taxon>
        <taxon>Sphaerisporangium</taxon>
    </lineage>
</organism>
<dbReference type="Gene3D" id="3.30.565.10">
    <property type="entry name" value="Histidine kinase-like ATPase, C-terminal domain"/>
    <property type="match status" value="1"/>
</dbReference>
<evidence type="ECO:0000313" key="3">
    <source>
        <dbReference type="EMBL" id="RCG23394.1"/>
    </source>
</evidence>
<dbReference type="Proteomes" id="UP000253094">
    <property type="component" value="Unassembled WGS sequence"/>
</dbReference>
<feature type="domain" description="Histidine kinase/HSP90-like ATPase" evidence="2">
    <location>
        <begin position="11"/>
        <end position="135"/>
    </location>
</feature>
<keyword evidence="3" id="KW-0547">Nucleotide-binding</keyword>
<dbReference type="EMBL" id="QOIL01000026">
    <property type="protein sequence ID" value="RCG23394.1"/>
    <property type="molecule type" value="Genomic_DNA"/>
</dbReference>
<gene>
    <name evidence="3" type="ORF">DQ384_34075</name>
</gene>
<dbReference type="CDD" id="cd16936">
    <property type="entry name" value="HATPase_RsbW-like"/>
    <property type="match status" value="1"/>
</dbReference>
<name>A0A367EZ33_9ACTN</name>
<evidence type="ECO:0000259" key="2">
    <source>
        <dbReference type="Pfam" id="PF13581"/>
    </source>
</evidence>
<reference evidence="3 4" key="1">
    <citation type="submission" date="2018-06" db="EMBL/GenBank/DDBJ databases">
        <title>Sphaerisporangium craniellae sp. nov., isolated from a marine sponge in the South China Sea.</title>
        <authorList>
            <person name="Li L."/>
        </authorList>
    </citation>
    <scope>NUCLEOTIDE SEQUENCE [LARGE SCALE GENOMIC DNA]</scope>
    <source>
        <strain evidence="3 4">CCTCC AA 208026</strain>
    </source>
</reference>
<sequence>MAEMETVSLTIPARPEGVHQARDAVRKLITSWGPEHLIDDLILCLSEAVSNAITHAAHGSMLPVRVSRTDTCIRIEIEDGDRHPPVLALPAELVLSGRDLPDRLLEEHGRGLFLIDALATRWGVQPCPTGKIVWLERDLTKPLVQ</sequence>
<dbReference type="Pfam" id="PF13581">
    <property type="entry name" value="HATPase_c_2"/>
    <property type="match status" value="1"/>
</dbReference>
<comment type="caution">
    <text evidence="3">The sequence shown here is derived from an EMBL/GenBank/DDBJ whole genome shotgun (WGS) entry which is preliminary data.</text>
</comment>
<dbReference type="InterPro" id="IPR050267">
    <property type="entry name" value="Anti-sigma-factor_SerPK"/>
</dbReference>
<protein>
    <submittedName>
        <fullName evidence="3">ATP-binding protein</fullName>
    </submittedName>
</protein>
<keyword evidence="1" id="KW-0808">Transferase</keyword>
<dbReference type="OrthoDB" id="3534907at2"/>
<evidence type="ECO:0000256" key="1">
    <source>
        <dbReference type="ARBA" id="ARBA00022527"/>
    </source>
</evidence>
<dbReference type="PANTHER" id="PTHR35526">
    <property type="entry name" value="ANTI-SIGMA-F FACTOR RSBW-RELATED"/>
    <property type="match status" value="1"/>
</dbReference>
<dbReference type="InterPro" id="IPR036890">
    <property type="entry name" value="HATPase_C_sf"/>
</dbReference>
<dbReference type="GO" id="GO:0005524">
    <property type="term" value="F:ATP binding"/>
    <property type="evidence" value="ECO:0007669"/>
    <property type="project" value="UniProtKB-KW"/>
</dbReference>
<dbReference type="AlphaFoldDB" id="A0A367EZ33"/>
<proteinExistence type="predicted"/>
<dbReference type="PANTHER" id="PTHR35526:SF3">
    <property type="entry name" value="ANTI-SIGMA-F FACTOR RSBW"/>
    <property type="match status" value="1"/>
</dbReference>
<evidence type="ECO:0000313" key="4">
    <source>
        <dbReference type="Proteomes" id="UP000253094"/>
    </source>
</evidence>
<keyword evidence="1" id="KW-0723">Serine/threonine-protein kinase</keyword>